<dbReference type="GO" id="GO:0020037">
    <property type="term" value="F:heme binding"/>
    <property type="evidence" value="ECO:0007669"/>
    <property type="project" value="InterPro"/>
</dbReference>
<evidence type="ECO:0000256" key="17">
    <source>
        <dbReference type="ARBA" id="ARBA00030929"/>
    </source>
</evidence>
<evidence type="ECO:0000256" key="21">
    <source>
        <dbReference type="RuleBase" id="RU000356"/>
    </source>
</evidence>
<dbReference type="InterPro" id="IPR001709">
    <property type="entry name" value="Flavoprot_Pyr_Nucl_cyt_Rdtase"/>
</dbReference>
<dbReference type="InterPro" id="IPR009050">
    <property type="entry name" value="Globin-like_sf"/>
</dbReference>
<comment type="cofactor">
    <cofactor evidence="1">
        <name>heme b</name>
        <dbReference type="ChEBI" id="CHEBI:60344"/>
    </cofactor>
</comment>
<gene>
    <name evidence="24" type="ORF">HDE69_005338</name>
</gene>
<comment type="cofactor">
    <cofactor evidence="2">
        <name>FAD</name>
        <dbReference type="ChEBI" id="CHEBI:57692"/>
    </cofactor>
</comment>
<evidence type="ECO:0000256" key="6">
    <source>
        <dbReference type="ARBA" id="ARBA00014637"/>
    </source>
</evidence>
<keyword evidence="12" id="KW-0521">NADP</keyword>
<keyword evidence="9" id="KW-0285">Flavoprotein</keyword>
<dbReference type="InterPro" id="IPR000971">
    <property type="entry name" value="Globin"/>
</dbReference>
<dbReference type="InterPro" id="IPR017938">
    <property type="entry name" value="Riboflavin_synthase-like_b-brl"/>
</dbReference>
<reference evidence="24 25" key="1">
    <citation type="submission" date="2020-08" db="EMBL/GenBank/DDBJ databases">
        <title>Genomic Encyclopedia of Type Strains, Phase IV (KMG-V): Genome sequencing to study the core and pangenomes of soil and plant-associated prokaryotes.</title>
        <authorList>
            <person name="Whitman W."/>
        </authorList>
    </citation>
    <scope>NUCLEOTIDE SEQUENCE [LARGE SCALE GENOMIC DNA]</scope>
    <source>
        <strain evidence="24 25">MP7CTX6</strain>
    </source>
</reference>
<evidence type="ECO:0000256" key="4">
    <source>
        <dbReference type="ARBA" id="ARBA00008414"/>
    </source>
</evidence>
<dbReference type="FunFam" id="1.10.490.10:FF:000003">
    <property type="entry name" value="Flavohemoprotein"/>
    <property type="match status" value="1"/>
</dbReference>
<dbReference type="EMBL" id="JACHCF010000020">
    <property type="protein sequence ID" value="MBB5624241.1"/>
    <property type="molecule type" value="Genomic_DNA"/>
</dbReference>
<keyword evidence="10" id="KW-0479">Metal-binding</keyword>
<dbReference type="FunFam" id="2.40.30.10:FF:000034">
    <property type="entry name" value="Flavohemoprotein"/>
    <property type="match status" value="1"/>
</dbReference>
<evidence type="ECO:0000256" key="9">
    <source>
        <dbReference type="ARBA" id="ARBA00022630"/>
    </source>
</evidence>
<keyword evidence="15" id="KW-0520">NAD</keyword>
<comment type="catalytic activity">
    <reaction evidence="20">
        <text>2 nitric oxide + NADPH + 2 O2 = 2 nitrate + NADP(+) + H(+)</text>
        <dbReference type="Rhea" id="RHEA:19465"/>
        <dbReference type="ChEBI" id="CHEBI:15378"/>
        <dbReference type="ChEBI" id="CHEBI:15379"/>
        <dbReference type="ChEBI" id="CHEBI:16480"/>
        <dbReference type="ChEBI" id="CHEBI:17632"/>
        <dbReference type="ChEBI" id="CHEBI:57783"/>
        <dbReference type="ChEBI" id="CHEBI:58349"/>
        <dbReference type="EC" id="1.14.12.17"/>
    </reaction>
</comment>
<comment type="caution">
    <text evidence="24">The sequence shown here is derived from an EMBL/GenBank/DDBJ whole genome shotgun (WGS) entry which is preliminary data.</text>
</comment>
<evidence type="ECO:0000256" key="18">
    <source>
        <dbReference type="ARBA" id="ARBA00033187"/>
    </source>
</evidence>
<proteinExistence type="inferred from homology"/>
<dbReference type="PRINTS" id="PR00371">
    <property type="entry name" value="FPNCR"/>
</dbReference>
<dbReference type="InterPro" id="IPR017927">
    <property type="entry name" value="FAD-bd_FR_type"/>
</dbReference>
<dbReference type="Proteomes" id="UP000537718">
    <property type="component" value="Unassembled WGS sequence"/>
</dbReference>
<evidence type="ECO:0000256" key="7">
    <source>
        <dbReference type="ARBA" id="ARBA00022617"/>
    </source>
</evidence>
<dbReference type="GO" id="GO:0046210">
    <property type="term" value="P:nitric oxide catabolic process"/>
    <property type="evidence" value="ECO:0007669"/>
    <property type="project" value="TreeGrafter"/>
</dbReference>
<name>A0A7W8YYP5_9SPHI</name>
<evidence type="ECO:0000256" key="3">
    <source>
        <dbReference type="ARBA" id="ARBA00006401"/>
    </source>
</evidence>
<dbReference type="SUPFAM" id="SSF46458">
    <property type="entry name" value="Globin-like"/>
    <property type="match status" value="1"/>
</dbReference>
<dbReference type="SUPFAM" id="SSF63380">
    <property type="entry name" value="Riboflavin synthase domain-like"/>
    <property type="match status" value="1"/>
</dbReference>
<dbReference type="PANTHER" id="PTHR43396:SF3">
    <property type="entry name" value="FLAVOHEMOPROTEIN"/>
    <property type="match status" value="1"/>
</dbReference>
<evidence type="ECO:0000256" key="5">
    <source>
        <dbReference type="ARBA" id="ARBA00012229"/>
    </source>
</evidence>
<evidence type="ECO:0000256" key="19">
    <source>
        <dbReference type="ARBA" id="ARBA00048649"/>
    </source>
</evidence>
<dbReference type="NCBIfam" id="NF009805">
    <property type="entry name" value="PRK13289.1"/>
    <property type="match status" value="1"/>
</dbReference>
<dbReference type="Gene3D" id="1.10.490.10">
    <property type="entry name" value="Globins"/>
    <property type="match status" value="1"/>
</dbReference>
<dbReference type="FunFam" id="3.40.50.80:FF:000010">
    <property type="entry name" value="Flavohemoprotein"/>
    <property type="match status" value="1"/>
</dbReference>
<evidence type="ECO:0000256" key="8">
    <source>
        <dbReference type="ARBA" id="ARBA00022621"/>
    </source>
</evidence>
<evidence type="ECO:0000259" key="23">
    <source>
        <dbReference type="PROSITE" id="PS51384"/>
    </source>
</evidence>
<evidence type="ECO:0000256" key="15">
    <source>
        <dbReference type="ARBA" id="ARBA00023027"/>
    </source>
</evidence>
<keyword evidence="13 24" id="KW-0560">Oxidoreductase</keyword>
<evidence type="ECO:0000256" key="10">
    <source>
        <dbReference type="ARBA" id="ARBA00022723"/>
    </source>
</evidence>
<dbReference type="Pfam" id="PF00042">
    <property type="entry name" value="Globin"/>
    <property type="match status" value="1"/>
</dbReference>
<dbReference type="GO" id="GO:0005344">
    <property type="term" value="F:oxygen carrier activity"/>
    <property type="evidence" value="ECO:0007669"/>
    <property type="project" value="UniProtKB-KW"/>
</dbReference>
<evidence type="ECO:0000256" key="16">
    <source>
        <dbReference type="ARBA" id="ARBA00030024"/>
    </source>
</evidence>
<evidence type="ECO:0000313" key="24">
    <source>
        <dbReference type="EMBL" id="MBB5624241.1"/>
    </source>
</evidence>
<dbReference type="AlphaFoldDB" id="A0A7W8YYP5"/>
<dbReference type="GO" id="GO:0019825">
    <property type="term" value="F:oxygen binding"/>
    <property type="evidence" value="ECO:0007669"/>
    <property type="project" value="InterPro"/>
</dbReference>
<keyword evidence="7 21" id="KW-0349">Heme</keyword>
<evidence type="ECO:0000256" key="11">
    <source>
        <dbReference type="ARBA" id="ARBA00022827"/>
    </source>
</evidence>
<dbReference type="GO" id="GO:0071949">
    <property type="term" value="F:FAD binding"/>
    <property type="evidence" value="ECO:0007669"/>
    <property type="project" value="TreeGrafter"/>
</dbReference>
<evidence type="ECO:0000256" key="20">
    <source>
        <dbReference type="ARBA" id="ARBA00049433"/>
    </source>
</evidence>
<evidence type="ECO:0000256" key="1">
    <source>
        <dbReference type="ARBA" id="ARBA00001970"/>
    </source>
</evidence>
<dbReference type="InterPro" id="IPR039261">
    <property type="entry name" value="FNR_nucleotide-bd"/>
</dbReference>
<sequence>MMTDEQKKLITATVPILKENGVLLTTHFYKRMFTHNPELKNIFNMGNQQSGKQQTALAMAVLAYAENIANPMVLLPVVDRIGHKHTSLDIRPEHYMIVGTHLIESIKEVLGDAATPAIIDAWGIAYQQLANLMSGHEAKLYEQQTSKTNGWTGWRPFILGKKEAESAEITSFYLYPSDGGKVTPHLPGQYLSIRTFLKSLNLKQARQYSISSAPNDDYYRISVKREKGMNLDANGLISNHLHDAVNEGDILDLTSPAGNFVLMENPTAPIVLISGGVGLTPLMSMLQSLIDQDHESPVTWLHGCRNKSVHAFKRHLDHITATKSNVKQHTFYNIVTPEDKANGILEGHLNINSIPDLHNDPDTNYFICGPSAFIEKQFQDLQAKGIDKKSIFFEEFGPQLLQMN</sequence>
<dbReference type="CDD" id="cd14779">
    <property type="entry name" value="FHP_Ae-globin-like"/>
    <property type="match status" value="1"/>
</dbReference>
<feature type="domain" description="FAD-binding FR-type" evidence="23">
    <location>
        <begin position="152"/>
        <end position="263"/>
    </location>
</feature>
<dbReference type="Pfam" id="PF00175">
    <property type="entry name" value="NAD_binding_1"/>
    <property type="match status" value="1"/>
</dbReference>
<dbReference type="PRINTS" id="PR00406">
    <property type="entry name" value="CYTB5RDTASE"/>
</dbReference>
<organism evidence="24 25">
    <name type="scientific">Pedobacter cryoconitis</name>
    <dbReference type="NCBI Taxonomy" id="188932"/>
    <lineage>
        <taxon>Bacteria</taxon>
        <taxon>Pseudomonadati</taxon>
        <taxon>Bacteroidota</taxon>
        <taxon>Sphingobacteriia</taxon>
        <taxon>Sphingobacteriales</taxon>
        <taxon>Sphingobacteriaceae</taxon>
        <taxon>Pedobacter</taxon>
    </lineage>
</organism>
<dbReference type="PROSITE" id="PS01033">
    <property type="entry name" value="GLOBIN"/>
    <property type="match status" value="1"/>
</dbReference>
<keyword evidence="14" id="KW-0408">Iron</keyword>
<keyword evidence="24" id="KW-0223">Dioxygenase</keyword>
<protein>
    <recommendedName>
        <fullName evidence="6">Flavohemoprotein</fullName>
        <ecNumber evidence="5">1.14.12.17</ecNumber>
    </recommendedName>
    <alternativeName>
        <fullName evidence="17">Flavohemoglobin</fullName>
    </alternativeName>
    <alternativeName>
        <fullName evidence="16">Hemoglobin-like protein</fullName>
    </alternativeName>
    <alternativeName>
        <fullName evidence="18">Nitric oxide dioxygenase</fullName>
    </alternativeName>
</protein>
<dbReference type="CDD" id="cd06184">
    <property type="entry name" value="flavohem_like_fad_nad_binding"/>
    <property type="match status" value="1"/>
</dbReference>
<evidence type="ECO:0000256" key="14">
    <source>
        <dbReference type="ARBA" id="ARBA00023004"/>
    </source>
</evidence>
<dbReference type="GO" id="GO:0071500">
    <property type="term" value="P:cellular response to nitrosative stress"/>
    <property type="evidence" value="ECO:0007669"/>
    <property type="project" value="TreeGrafter"/>
</dbReference>
<accession>A0A7W8YYP5</accession>
<keyword evidence="21" id="KW-0813">Transport</keyword>
<dbReference type="EC" id="1.14.12.17" evidence="5"/>
<dbReference type="InterPro" id="IPR012292">
    <property type="entry name" value="Globin/Proto"/>
</dbReference>
<keyword evidence="11" id="KW-0274">FAD</keyword>
<dbReference type="SUPFAM" id="SSF52343">
    <property type="entry name" value="Ferredoxin reductase-like, C-terminal NADP-linked domain"/>
    <property type="match status" value="1"/>
</dbReference>
<evidence type="ECO:0000256" key="12">
    <source>
        <dbReference type="ARBA" id="ARBA00022857"/>
    </source>
</evidence>
<dbReference type="Gene3D" id="3.40.50.80">
    <property type="entry name" value="Nucleotide-binding domain of ferredoxin-NADP reductase (FNR) module"/>
    <property type="match status" value="1"/>
</dbReference>
<keyword evidence="8 21" id="KW-0561">Oxygen transport</keyword>
<dbReference type="Gene3D" id="2.40.30.10">
    <property type="entry name" value="Translation factors"/>
    <property type="match status" value="1"/>
</dbReference>
<comment type="similarity">
    <text evidence="3">In the C-terminal section; belongs to the flavoprotein pyridine nucleotide cytochrome reductase family.</text>
</comment>
<evidence type="ECO:0000313" key="25">
    <source>
        <dbReference type="Proteomes" id="UP000537718"/>
    </source>
</evidence>
<dbReference type="GO" id="GO:0046872">
    <property type="term" value="F:metal ion binding"/>
    <property type="evidence" value="ECO:0007669"/>
    <property type="project" value="UniProtKB-KW"/>
</dbReference>
<dbReference type="PANTHER" id="PTHR43396">
    <property type="entry name" value="FLAVOHEMOPROTEIN"/>
    <property type="match status" value="1"/>
</dbReference>
<comment type="catalytic activity">
    <reaction evidence="19">
        <text>2 nitric oxide + NADH + 2 O2 = 2 nitrate + NAD(+) + H(+)</text>
        <dbReference type="Rhea" id="RHEA:19469"/>
        <dbReference type="ChEBI" id="CHEBI:15378"/>
        <dbReference type="ChEBI" id="CHEBI:15379"/>
        <dbReference type="ChEBI" id="CHEBI:16480"/>
        <dbReference type="ChEBI" id="CHEBI:17632"/>
        <dbReference type="ChEBI" id="CHEBI:57540"/>
        <dbReference type="ChEBI" id="CHEBI:57945"/>
        <dbReference type="EC" id="1.14.12.17"/>
    </reaction>
</comment>
<feature type="domain" description="Globin" evidence="22">
    <location>
        <begin position="1"/>
        <end position="138"/>
    </location>
</feature>
<evidence type="ECO:0000259" key="22">
    <source>
        <dbReference type="PROSITE" id="PS01033"/>
    </source>
</evidence>
<evidence type="ECO:0000256" key="13">
    <source>
        <dbReference type="ARBA" id="ARBA00023002"/>
    </source>
</evidence>
<dbReference type="RefSeq" id="WP_260319844.1">
    <property type="nucleotide sequence ID" value="NZ_JACHCF010000020.1"/>
</dbReference>
<dbReference type="GO" id="GO:0008941">
    <property type="term" value="F:nitric oxide dioxygenase NAD(P)H activity"/>
    <property type="evidence" value="ECO:0007669"/>
    <property type="project" value="UniProtKB-EC"/>
</dbReference>
<dbReference type="InterPro" id="IPR001433">
    <property type="entry name" value="OxRdtase_FAD/NAD-bd"/>
</dbReference>
<comment type="similarity">
    <text evidence="4">Belongs to the globin family. Two-domain flavohemoproteins subfamily.</text>
</comment>
<dbReference type="PROSITE" id="PS51384">
    <property type="entry name" value="FAD_FR"/>
    <property type="match status" value="1"/>
</dbReference>
<evidence type="ECO:0000256" key="2">
    <source>
        <dbReference type="ARBA" id="ARBA00001974"/>
    </source>
</evidence>